<dbReference type="InterPro" id="IPR001247">
    <property type="entry name" value="ExoRNase_PH_dom1"/>
</dbReference>
<keyword evidence="2 6" id="KW-0698">rRNA processing</keyword>
<keyword evidence="6 9" id="KW-0808">Transferase</keyword>
<reference evidence="9 10" key="1">
    <citation type="submission" date="2019-03" db="EMBL/GenBank/DDBJ databases">
        <title>Metabolic potential of uncultured bacteria and archaea associated with petroleum seepage in deep-sea sediments.</title>
        <authorList>
            <person name="Dong X."/>
            <person name="Hubert C."/>
        </authorList>
    </citation>
    <scope>NUCLEOTIDE SEQUENCE [LARGE SCALE GENOMIC DNA]</scope>
    <source>
        <strain evidence="9">E44_bin7</strain>
    </source>
</reference>
<dbReference type="InterPro" id="IPR020568">
    <property type="entry name" value="Ribosomal_Su5_D2-typ_SF"/>
</dbReference>
<evidence type="ECO:0000256" key="1">
    <source>
        <dbReference type="ARBA" id="ARBA00006678"/>
    </source>
</evidence>
<keyword evidence="3 6" id="KW-0820">tRNA-binding</keyword>
<dbReference type="PANTHER" id="PTHR11953:SF0">
    <property type="entry name" value="EXOSOME COMPLEX COMPONENT RRP41"/>
    <property type="match status" value="1"/>
</dbReference>
<evidence type="ECO:0000313" key="10">
    <source>
        <dbReference type="Proteomes" id="UP000316360"/>
    </source>
</evidence>
<keyword evidence="4 6" id="KW-0819">tRNA processing</keyword>
<evidence type="ECO:0000256" key="5">
    <source>
        <dbReference type="ARBA" id="ARBA00022884"/>
    </source>
</evidence>
<dbReference type="InterPro" id="IPR018336">
    <property type="entry name" value="RNase_PH_CS"/>
</dbReference>
<dbReference type="InterPro" id="IPR036345">
    <property type="entry name" value="ExoRNase_PH_dom2_sf"/>
</dbReference>
<dbReference type="NCBIfam" id="TIGR01966">
    <property type="entry name" value="RNasePH"/>
    <property type="match status" value="1"/>
</dbReference>
<feature type="domain" description="Exoribonuclease phosphorolytic" evidence="7">
    <location>
        <begin position="10"/>
        <end position="138"/>
    </location>
</feature>
<evidence type="ECO:0000256" key="2">
    <source>
        <dbReference type="ARBA" id="ARBA00022552"/>
    </source>
</evidence>
<dbReference type="Pfam" id="PF03725">
    <property type="entry name" value="RNase_PH_C"/>
    <property type="match status" value="1"/>
</dbReference>
<keyword evidence="5" id="KW-0694">RNA-binding</keyword>
<evidence type="ECO:0000256" key="3">
    <source>
        <dbReference type="ARBA" id="ARBA00022555"/>
    </source>
</evidence>
<accession>A0A523S5H4</accession>
<comment type="function">
    <text evidence="6">Phosphorolytic 3'-5' exoribonuclease that plays an important role in tRNA 3'-end maturation. Removes nucleotide residues following the 3'-CCA terminus of tRNAs; can also add nucleotides to the ends of RNA molecules by using nucleoside diphosphates as substrates, but this may not be physiologically important. Probably plays a role in initiation of 16S rRNA degradation (leading to ribosome degradation) during starvation.</text>
</comment>
<dbReference type="InterPro" id="IPR015847">
    <property type="entry name" value="ExoRNase_PH_dom2"/>
</dbReference>
<evidence type="ECO:0000259" key="8">
    <source>
        <dbReference type="Pfam" id="PF03725"/>
    </source>
</evidence>
<dbReference type="InterPro" id="IPR050080">
    <property type="entry name" value="RNase_PH"/>
</dbReference>
<dbReference type="AlphaFoldDB" id="A0A523S5H4"/>
<comment type="catalytic activity">
    <reaction evidence="6">
        <text>tRNA(n+1) + phosphate = tRNA(n) + a ribonucleoside 5'-diphosphate</text>
        <dbReference type="Rhea" id="RHEA:10628"/>
        <dbReference type="Rhea" id="RHEA-COMP:17343"/>
        <dbReference type="Rhea" id="RHEA-COMP:17344"/>
        <dbReference type="ChEBI" id="CHEBI:43474"/>
        <dbReference type="ChEBI" id="CHEBI:57930"/>
        <dbReference type="ChEBI" id="CHEBI:173114"/>
        <dbReference type="EC" id="2.7.7.56"/>
    </reaction>
</comment>
<name>A0A523S5H4_UNCAE</name>
<proteinExistence type="inferred from homology"/>
<evidence type="ECO:0000256" key="4">
    <source>
        <dbReference type="ARBA" id="ARBA00022694"/>
    </source>
</evidence>
<dbReference type="SUPFAM" id="SSF55666">
    <property type="entry name" value="Ribonuclease PH domain 2-like"/>
    <property type="match status" value="1"/>
</dbReference>
<sequence>MRKDKRKANELREVAIEKGFVKYAQGSTLISIGGTKVICAAMVEEGVPGFLRGGEQGWLTAEYTLLPYASPSRLLREREQKRGRSYEIQRLIGRSLRAVVDLSKLGERTIWVDCDVLQADGGTRCASITGAFVALVEVDRRLRAKGMVEDSIIKEFLAAISVGVSKGEKLLDLSFQEDSGASVDMNVVMTEGGDLVEVQVSGEGRSFSRNIFNELLDLAGEGIKKLIQFQKKALGD</sequence>
<comment type="caution">
    <text evidence="9">The sequence shown here is derived from an EMBL/GenBank/DDBJ whole genome shotgun (WGS) entry which is preliminary data.</text>
</comment>
<dbReference type="GO" id="GO:0009022">
    <property type="term" value="F:tRNA nucleotidyltransferase activity"/>
    <property type="evidence" value="ECO:0007669"/>
    <property type="project" value="UniProtKB-UniRule"/>
</dbReference>
<evidence type="ECO:0000259" key="7">
    <source>
        <dbReference type="Pfam" id="PF01138"/>
    </source>
</evidence>
<dbReference type="EC" id="2.7.7.56" evidence="6"/>
<dbReference type="Pfam" id="PF01138">
    <property type="entry name" value="RNase_PH"/>
    <property type="match status" value="1"/>
</dbReference>
<comment type="subunit">
    <text evidence="6">Homohexameric ring arranged as a trimer of dimers.</text>
</comment>
<keyword evidence="6 9" id="KW-0548">Nucleotidyltransferase</keyword>
<comment type="similarity">
    <text evidence="1 6">Belongs to the RNase PH family.</text>
</comment>
<protein>
    <recommendedName>
        <fullName evidence="6">Ribonuclease PH</fullName>
        <shortName evidence="6">RNase PH</shortName>
        <ecNumber evidence="6">2.7.7.56</ecNumber>
    </recommendedName>
    <alternativeName>
        <fullName evidence="6">tRNA nucleotidyltransferase</fullName>
    </alternativeName>
</protein>
<dbReference type="GO" id="GO:0000175">
    <property type="term" value="F:3'-5'-RNA exonuclease activity"/>
    <property type="evidence" value="ECO:0007669"/>
    <property type="project" value="UniProtKB-UniRule"/>
</dbReference>
<dbReference type="InterPro" id="IPR002381">
    <property type="entry name" value="RNase_PH_bac-type"/>
</dbReference>
<evidence type="ECO:0000313" key="9">
    <source>
        <dbReference type="EMBL" id="TET13284.1"/>
    </source>
</evidence>
<organism evidence="9 10">
    <name type="scientific">Aerophobetes bacterium</name>
    <dbReference type="NCBI Taxonomy" id="2030807"/>
    <lineage>
        <taxon>Bacteria</taxon>
        <taxon>Candidatus Aerophobota</taxon>
    </lineage>
</organism>
<feature type="binding site" evidence="6">
    <location>
        <position position="84"/>
    </location>
    <ligand>
        <name>phosphate</name>
        <dbReference type="ChEBI" id="CHEBI:43474"/>
        <note>substrate</note>
    </ligand>
</feature>
<dbReference type="EMBL" id="SOKJ01000015">
    <property type="protein sequence ID" value="TET13284.1"/>
    <property type="molecule type" value="Genomic_DNA"/>
</dbReference>
<dbReference type="FunFam" id="3.30.230.70:FF:000003">
    <property type="entry name" value="Ribonuclease PH"/>
    <property type="match status" value="1"/>
</dbReference>
<feature type="domain" description="Exoribonuclease phosphorolytic" evidence="8">
    <location>
        <begin position="157"/>
        <end position="221"/>
    </location>
</feature>
<dbReference type="Proteomes" id="UP000316360">
    <property type="component" value="Unassembled WGS sequence"/>
</dbReference>
<dbReference type="SUPFAM" id="SSF54211">
    <property type="entry name" value="Ribosomal protein S5 domain 2-like"/>
    <property type="match status" value="1"/>
</dbReference>
<dbReference type="PROSITE" id="PS01277">
    <property type="entry name" value="RIBONUCLEASE_PH"/>
    <property type="match status" value="1"/>
</dbReference>
<dbReference type="HAMAP" id="MF_00564">
    <property type="entry name" value="RNase_PH"/>
    <property type="match status" value="1"/>
</dbReference>
<dbReference type="GO" id="GO:0000049">
    <property type="term" value="F:tRNA binding"/>
    <property type="evidence" value="ECO:0007669"/>
    <property type="project" value="UniProtKB-UniRule"/>
</dbReference>
<feature type="binding site" evidence="6">
    <location>
        <begin position="122"/>
        <end position="124"/>
    </location>
    <ligand>
        <name>phosphate</name>
        <dbReference type="ChEBI" id="CHEBI:43474"/>
        <note>substrate</note>
    </ligand>
</feature>
<gene>
    <name evidence="6" type="primary">rph</name>
    <name evidence="9" type="ORF">E3J84_00255</name>
</gene>
<dbReference type="Gene3D" id="3.30.230.70">
    <property type="entry name" value="GHMP Kinase, N-terminal domain"/>
    <property type="match status" value="1"/>
</dbReference>
<dbReference type="GO" id="GO:0016075">
    <property type="term" value="P:rRNA catabolic process"/>
    <property type="evidence" value="ECO:0007669"/>
    <property type="project" value="UniProtKB-UniRule"/>
</dbReference>
<dbReference type="GO" id="GO:0008033">
    <property type="term" value="P:tRNA processing"/>
    <property type="evidence" value="ECO:0007669"/>
    <property type="project" value="UniProtKB-UniRule"/>
</dbReference>
<evidence type="ECO:0000256" key="6">
    <source>
        <dbReference type="HAMAP-Rule" id="MF_00564"/>
    </source>
</evidence>
<dbReference type="InterPro" id="IPR027408">
    <property type="entry name" value="PNPase/RNase_PH_dom_sf"/>
</dbReference>
<dbReference type="PANTHER" id="PTHR11953">
    <property type="entry name" value="EXOSOME COMPLEX COMPONENT"/>
    <property type="match status" value="1"/>
</dbReference>
<dbReference type="GO" id="GO:0031125">
    <property type="term" value="P:rRNA 3'-end processing"/>
    <property type="evidence" value="ECO:0007669"/>
    <property type="project" value="UniProtKB-ARBA"/>
</dbReference>